<keyword evidence="1" id="KW-0812">Transmembrane</keyword>
<accession>A0A2H0VGY0</accession>
<sequence>MNLSENEKESGGIYYEDKILKLSQVERLVVQVLRSVAIIFSLIASFVLILSDLFILRVVGVMFFAYLAFELGRLVYLANDDRRFKGGNLATYIKPRARGVIISAYNRSTTLTGSIYIHILKELAEREFIQKILKDLGVRPGEFMSRVEKHLSEEKGLRETGSWKRARINELVRGAFILQQPDKHPVGEVDLFRALINIDSERVQRIVGLFEISRDELDSVLRSYRLIK</sequence>
<organism evidence="2 3">
    <name type="scientific">Candidatus Colwellbacteria bacterium CG10_big_fil_rev_8_21_14_0_10_41_28</name>
    <dbReference type="NCBI Taxonomy" id="1974539"/>
    <lineage>
        <taxon>Bacteria</taxon>
        <taxon>Candidatus Colwelliibacteriota</taxon>
    </lineage>
</organism>
<name>A0A2H0VGY0_9BACT</name>
<protein>
    <submittedName>
        <fullName evidence="2">Uncharacterized protein</fullName>
    </submittedName>
</protein>
<dbReference type="Proteomes" id="UP000230776">
    <property type="component" value="Unassembled WGS sequence"/>
</dbReference>
<dbReference type="AlphaFoldDB" id="A0A2H0VGY0"/>
<feature type="transmembrane region" description="Helical" evidence="1">
    <location>
        <begin position="28"/>
        <end position="48"/>
    </location>
</feature>
<evidence type="ECO:0000256" key="1">
    <source>
        <dbReference type="SAM" id="Phobius"/>
    </source>
</evidence>
<evidence type="ECO:0000313" key="3">
    <source>
        <dbReference type="Proteomes" id="UP000230776"/>
    </source>
</evidence>
<reference evidence="3" key="1">
    <citation type="submission" date="2017-09" db="EMBL/GenBank/DDBJ databases">
        <title>Depth-based differentiation of microbial function through sediment-hosted aquifers and enrichment of novel symbionts in the deep terrestrial subsurface.</title>
        <authorList>
            <person name="Probst A.J."/>
            <person name="Ladd B."/>
            <person name="Jarett J.K."/>
            <person name="Geller-Mcgrath D.E."/>
            <person name="Sieber C.M.K."/>
            <person name="Emerson J.B."/>
            <person name="Anantharaman K."/>
            <person name="Thomas B.C."/>
            <person name="Malmstrom R."/>
            <person name="Stieglmeier M."/>
            <person name="Klingl A."/>
            <person name="Woyke T."/>
            <person name="Ryan C.M."/>
            <person name="Banfield J.F."/>
        </authorList>
    </citation>
    <scope>NUCLEOTIDE SEQUENCE [LARGE SCALE GENOMIC DNA]</scope>
</reference>
<dbReference type="EMBL" id="PFAG01000020">
    <property type="protein sequence ID" value="PIR98365.1"/>
    <property type="molecule type" value="Genomic_DNA"/>
</dbReference>
<comment type="caution">
    <text evidence="2">The sequence shown here is derived from an EMBL/GenBank/DDBJ whole genome shotgun (WGS) entry which is preliminary data.</text>
</comment>
<gene>
    <name evidence="2" type="ORF">COT88_02065</name>
</gene>
<proteinExistence type="predicted"/>
<evidence type="ECO:0000313" key="2">
    <source>
        <dbReference type="EMBL" id="PIR98365.1"/>
    </source>
</evidence>
<feature type="transmembrane region" description="Helical" evidence="1">
    <location>
        <begin position="54"/>
        <end position="76"/>
    </location>
</feature>
<keyword evidence="1" id="KW-0472">Membrane</keyword>
<keyword evidence="1" id="KW-1133">Transmembrane helix</keyword>